<keyword evidence="1" id="KW-0472">Membrane</keyword>
<evidence type="ECO:0000313" key="2">
    <source>
        <dbReference type="EMBL" id="SCY14439.1"/>
    </source>
</evidence>
<proteinExistence type="predicted"/>
<accession>A0A1G5DHR2</accession>
<sequence>MKSIYVSVVLLLSVVIIISNHMDNKIVGNIGAIGIIVASLLYELWKNKEKR</sequence>
<dbReference type="AlphaFoldDB" id="A0A1G5DHR2"/>
<protein>
    <submittedName>
        <fullName evidence="2">Uncharacterized protein</fullName>
    </submittedName>
</protein>
<reference evidence="3" key="1">
    <citation type="submission" date="2016-10" db="EMBL/GenBank/DDBJ databases">
        <authorList>
            <person name="Varghese N."/>
            <person name="Submissions S."/>
        </authorList>
    </citation>
    <scope>NUCLEOTIDE SEQUENCE [LARGE SCALE GENOMIC DNA]</scope>
    <source>
        <strain evidence="3">XBD2006</strain>
    </source>
</reference>
<keyword evidence="3" id="KW-1185">Reference proteome</keyword>
<evidence type="ECO:0000313" key="3">
    <source>
        <dbReference type="Proteomes" id="UP000183047"/>
    </source>
</evidence>
<dbReference type="EMBL" id="FMUR01000008">
    <property type="protein sequence ID" value="SCY14439.1"/>
    <property type="molecule type" value="Genomic_DNA"/>
</dbReference>
<gene>
    <name evidence="2" type="ORF">SAMN02910451_01544</name>
</gene>
<feature type="transmembrane region" description="Helical" evidence="1">
    <location>
        <begin position="26"/>
        <end position="45"/>
    </location>
</feature>
<keyword evidence="1" id="KW-0812">Transmembrane</keyword>
<evidence type="ECO:0000256" key="1">
    <source>
        <dbReference type="SAM" id="Phobius"/>
    </source>
</evidence>
<dbReference type="RefSeq" id="WP_176756618.1">
    <property type="nucleotide sequence ID" value="NZ_FMUR01000008.1"/>
</dbReference>
<dbReference type="Proteomes" id="UP000183047">
    <property type="component" value="Unassembled WGS sequence"/>
</dbReference>
<keyword evidence="1" id="KW-1133">Transmembrane helix</keyword>
<name>A0A1G5DHR2_9FIRM</name>
<organism evidence="2 3">
    <name type="scientific">Butyrivibrio hungatei</name>
    <dbReference type="NCBI Taxonomy" id="185008"/>
    <lineage>
        <taxon>Bacteria</taxon>
        <taxon>Bacillati</taxon>
        <taxon>Bacillota</taxon>
        <taxon>Clostridia</taxon>
        <taxon>Lachnospirales</taxon>
        <taxon>Lachnospiraceae</taxon>
        <taxon>Butyrivibrio</taxon>
    </lineage>
</organism>